<feature type="region of interest" description="Disordered" evidence="1">
    <location>
        <begin position="1"/>
        <end position="32"/>
    </location>
</feature>
<evidence type="ECO:0000313" key="2">
    <source>
        <dbReference type="EMBL" id="KAB7507731.1"/>
    </source>
</evidence>
<feature type="compositionally biased region" description="Polar residues" evidence="1">
    <location>
        <begin position="1"/>
        <end position="13"/>
    </location>
</feature>
<name>A0A5N5TNQ6_9CRUS</name>
<sequence>MVPSITTNFSNMLSEEDEKVEDRRESSISINSINKQPLKNHAGELAKGAVQSLDPCLDGNQTLKLRRCSSLNVKKQNNSYSSLPHVPPCKVGFLTSAPLPVSTSSSVKSCNVFLKGFPSASPSRLKVKTIELPEKLQVVRKDFPQSRSCDKIFGNTANALRKTNTTDSVGKETNRLVSKLDEATKQTSETQNYDFCNNYASKLQNRFQSKRNIHHSNSIQNSHDKNFRF</sequence>
<dbReference type="EMBL" id="SEYY01000243">
    <property type="protein sequence ID" value="KAB7507731.1"/>
    <property type="molecule type" value="Genomic_DNA"/>
</dbReference>
<dbReference type="AlphaFoldDB" id="A0A5N5TNQ6"/>
<dbReference type="Proteomes" id="UP000326759">
    <property type="component" value="Unassembled WGS sequence"/>
</dbReference>
<dbReference type="OrthoDB" id="273257at2759"/>
<keyword evidence="3" id="KW-1185">Reference proteome</keyword>
<evidence type="ECO:0000313" key="3">
    <source>
        <dbReference type="Proteomes" id="UP000326759"/>
    </source>
</evidence>
<protein>
    <submittedName>
        <fullName evidence="2">Uncharacterized protein</fullName>
    </submittedName>
</protein>
<comment type="caution">
    <text evidence="2">The sequence shown here is derived from an EMBL/GenBank/DDBJ whole genome shotgun (WGS) entry which is preliminary data.</text>
</comment>
<reference evidence="2 3" key="1">
    <citation type="journal article" date="2019" name="PLoS Biol.">
        <title>Sex chromosomes control vertical transmission of feminizing Wolbachia symbionts in an isopod.</title>
        <authorList>
            <person name="Becking T."/>
            <person name="Chebbi M.A."/>
            <person name="Giraud I."/>
            <person name="Moumen B."/>
            <person name="Laverre T."/>
            <person name="Caubet Y."/>
            <person name="Peccoud J."/>
            <person name="Gilbert C."/>
            <person name="Cordaux R."/>
        </authorList>
    </citation>
    <scope>NUCLEOTIDE SEQUENCE [LARGE SCALE GENOMIC DNA]</scope>
    <source>
        <strain evidence="2">ANa2</strain>
        <tissue evidence="2">Whole body excluding digestive tract and cuticle</tissue>
    </source>
</reference>
<proteinExistence type="predicted"/>
<organism evidence="2 3">
    <name type="scientific">Armadillidium nasatum</name>
    <dbReference type="NCBI Taxonomy" id="96803"/>
    <lineage>
        <taxon>Eukaryota</taxon>
        <taxon>Metazoa</taxon>
        <taxon>Ecdysozoa</taxon>
        <taxon>Arthropoda</taxon>
        <taxon>Crustacea</taxon>
        <taxon>Multicrustacea</taxon>
        <taxon>Malacostraca</taxon>
        <taxon>Eumalacostraca</taxon>
        <taxon>Peracarida</taxon>
        <taxon>Isopoda</taxon>
        <taxon>Oniscidea</taxon>
        <taxon>Crinocheta</taxon>
        <taxon>Armadillidiidae</taxon>
        <taxon>Armadillidium</taxon>
    </lineage>
</organism>
<evidence type="ECO:0000256" key="1">
    <source>
        <dbReference type="SAM" id="MobiDB-lite"/>
    </source>
</evidence>
<gene>
    <name evidence="2" type="ORF">Anas_07873</name>
</gene>
<accession>A0A5N5TNQ6</accession>